<dbReference type="EMBL" id="CDMZ01003287">
    <property type="protein sequence ID" value="CEM45806.1"/>
    <property type="molecule type" value="Genomic_DNA"/>
</dbReference>
<evidence type="ECO:0000256" key="1">
    <source>
        <dbReference type="SAM" id="MobiDB-lite"/>
    </source>
</evidence>
<name>A0A0G4HNP4_9ALVE</name>
<reference evidence="2" key="1">
    <citation type="submission" date="2014-11" db="EMBL/GenBank/DDBJ databases">
        <authorList>
            <person name="Otto D Thomas"/>
            <person name="Naeem Raeece"/>
        </authorList>
    </citation>
    <scope>NUCLEOTIDE SEQUENCE</scope>
</reference>
<proteinExistence type="predicted"/>
<dbReference type="AlphaFoldDB" id="A0A0G4HNP4"/>
<organism evidence="2">
    <name type="scientific">Chromera velia CCMP2878</name>
    <dbReference type="NCBI Taxonomy" id="1169474"/>
    <lineage>
        <taxon>Eukaryota</taxon>
        <taxon>Sar</taxon>
        <taxon>Alveolata</taxon>
        <taxon>Colpodellida</taxon>
        <taxon>Chromeraceae</taxon>
        <taxon>Chromera</taxon>
    </lineage>
</organism>
<accession>A0A0G4HNP4</accession>
<feature type="non-terminal residue" evidence="2">
    <location>
        <position position="1"/>
    </location>
</feature>
<protein>
    <submittedName>
        <fullName evidence="2">Uncharacterized protein</fullName>
    </submittedName>
</protein>
<evidence type="ECO:0000313" key="2">
    <source>
        <dbReference type="EMBL" id="CEM45806.1"/>
    </source>
</evidence>
<feature type="region of interest" description="Disordered" evidence="1">
    <location>
        <begin position="240"/>
        <end position="266"/>
    </location>
</feature>
<sequence length="403" mass="42547">AQFHVSERRAEGAARHEPLCYDAYTQDGGKFRGTSAEPVKVEPLEDACQFHLAFVLAQYFHHDLQFPQTATDSFTAESSVDMPGLWRLVPLEGGVCHIAAGFNTRMEVEGGGGAEAVRRVWRELSLRAASKGSAIFVLSNRGSFAVSEGGGESGKIALNDSTLASLQSANPAFWGHMVEGAIREKLLFACSQVAKALCGSLEPFDADETLRVEAGREAAELLCLPQEIVTALFPHPEAGAEGPPDVKGHRSSISSHVLDRSSSGHRAEEKGVLAAAQLLSDRAAVVLSKKGEAAKGKPYIERALDVFTDVLSEGKKEETSIEGTDGIQVAVVLSLLLPRLAGGSVSSLAENLAVRPLTVDELGVVCEQGETSEKDGPAPALVGPVGSLQIGDSLKVLCHLATC</sequence>
<gene>
    <name evidence="2" type="ORF">Cvel_29539</name>
</gene>
<dbReference type="VEuPathDB" id="CryptoDB:Cvel_29539"/>